<comment type="similarity">
    <text evidence="3">Belongs to the cullin family.</text>
</comment>
<keyword evidence="6" id="KW-1185">Reference proteome</keyword>
<dbReference type="InterPro" id="IPR036317">
    <property type="entry name" value="Cullin_homology_sf"/>
</dbReference>
<dbReference type="InterPro" id="IPR045093">
    <property type="entry name" value="Cullin"/>
</dbReference>
<dbReference type="EMBL" id="MNCJ02000329">
    <property type="protein sequence ID" value="KAF5767776.1"/>
    <property type="molecule type" value="Genomic_DNA"/>
</dbReference>
<organism evidence="5 6">
    <name type="scientific">Helianthus annuus</name>
    <name type="common">Common sunflower</name>
    <dbReference type="NCBI Taxonomy" id="4232"/>
    <lineage>
        <taxon>Eukaryota</taxon>
        <taxon>Viridiplantae</taxon>
        <taxon>Streptophyta</taxon>
        <taxon>Embryophyta</taxon>
        <taxon>Tracheophyta</taxon>
        <taxon>Spermatophyta</taxon>
        <taxon>Magnoliopsida</taxon>
        <taxon>eudicotyledons</taxon>
        <taxon>Gunneridae</taxon>
        <taxon>Pentapetalae</taxon>
        <taxon>asterids</taxon>
        <taxon>campanulids</taxon>
        <taxon>Asterales</taxon>
        <taxon>Asteraceae</taxon>
        <taxon>Asteroideae</taxon>
        <taxon>Heliantheae alliance</taxon>
        <taxon>Heliantheae</taxon>
        <taxon>Helianthus</taxon>
    </lineage>
</organism>
<dbReference type="InterPro" id="IPR059120">
    <property type="entry name" value="Cullin-like_AB"/>
</dbReference>
<dbReference type="GO" id="GO:0006511">
    <property type="term" value="P:ubiquitin-dependent protein catabolic process"/>
    <property type="evidence" value="ECO:0007669"/>
    <property type="project" value="InterPro"/>
</dbReference>
<reference evidence="5" key="1">
    <citation type="journal article" date="2017" name="Nature">
        <title>The sunflower genome provides insights into oil metabolism, flowering and Asterid evolution.</title>
        <authorList>
            <person name="Badouin H."/>
            <person name="Gouzy J."/>
            <person name="Grassa C.J."/>
            <person name="Murat F."/>
            <person name="Staton S.E."/>
            <person name="Cottret L."/>
            <person name="Lelandais-Briere C."/>
            <person name="Owens G.L."/>
            <person name="Carrere S."/>
            <person name="Mayjonade B."/>
            <person name="Legrand L."/>
            <person name="Gill N."/>
            <person name="Kane N.C."/>
            <person name="Bowers J.E."/>
            <person name="Hubner S."/>
            <person name="Bellec A."/>
            <person name="Berard A."/>
            <person name="Berges H."/>
            <person name="Blanchet N."/>
            <person name="Boniface M.C."/>
            <person name="Brunel D."/>
            <person name="Catrice O."/>
            <person name="Chaidir N."/>
            <person name="Claudel C."/>
            <person name="Donnadieu C."/>
            <person name="Faraut T."/>
            <person name="Fievet G."/>
            <person name="Helmstetter N."/>
            <person name="King M."/>
            <person name="Knapp S.J."/>
            <person name="Lai Z."/>
            <person name="Le Paslier M.C."/>
            <person name="Lippi Y."/>
            <person name="Lorenzon L."/>
            <person name="Mandel J.R."/>
            <person name="Marage G."/>
            <person name="Marchand G."/>
            <person name="Marquand E."/>
            <person name="Bret-Mestries E."/>
            <person name="Morien E."/>
            <person name="Nambeesan S."/>
            <person name="Nguyen T."/>
            <person name="Pegot-Espagnet P."/>
            <person name="Pouilly N."/>
            <person name="Raftis F."/>
            <person name="Sallet E."/>
            <person name="Schiex T."/>
            <person name="Thomas J."/>
            <person name="Vandecasteele C."/>
            <person name="Vares D."/>
            <person name="Vear F."/>
            <person name="Vautrin S."/>
            <person name="Crespi M."/>
            <person name="Mangin B."/>
            <person name="Burke J.M."/>
            <person name="Salse J."/>
            <person name="Munos S."/>
            <person name="Vincourt P."/>
            <person name="Rieseberg L.H."/>
            <person name="Langlade N.B."/>
        </authorList>
    </citation>
    <scope>NUCLEOTIDE SEQUENCE</scope>
    <source>
        <tissue evidence="5">Leaves</tissue>
    </source>
</reference>
<dbReference type="AlphaFoldDB" id="A0A9K3E6H2"/>
<feature type="domain" description="Cullin family profile" evidence="4">
    <location>
        <begin position="1"/>
        <end position="37"/>
    </location>
</feature>
<dbReference type="Proteomes" id="UP000215914">
    <property type="component" value="Unassembled WGS sequence"/>
</dbReference>
<dbReference type="Gene3D" id="1.10.10.10">
    <property type="entry name" value="Winged helix-like DNA-binding domain superfamily/Winged helix DNA-binding domain"/>
    <property type="match status" value="1"/>
</dbReference>
<dbReference type="FunFam" id="1.10.10.10:FF:000014">
    <property type="entry name" value="Cullin 1"/>
    <property type="match status" value="1"/>
</dbReference>
<dbReference type="InterPro" id="IPR036388">
    <property type="entry name" value="WH-like_DNA-bd_sf"/>
</dbReference>
<proteinExistence type="inferred from homology"/>
<dbReference type="PANTHER" id="PTHR11932">
    <property type="entry name" value="CULLIN"/>
    <property type="match status" value="1"/>
</dbReference>
<dbReference type="InterPro" id="IPR016158">
    <property type="entry name" value="Cullin_homology"/>
</dbReference>
<dbReference type="SUPFAM" id="SSF46785">
    <property type="entry name" value="Winged helix' DNA-binding domain"/>
    <property type="match status" value="1"/>
</dbReference>
<dbReference type="InterPro" id="IPR019559">
    <property type="entry name" value="Cullin_neddylation_domain"/>
</dbReference>
<name>A0A9K3E6H2_HELAN</name>
<dbReference type="SUPFAM" id="SSF75632">
    <property type="entry name" value="Cullin homology domain"/>
    <property type="match status" value="1"/>
</dbReference>
<reference evidence="5" key="2">
    <citation type="submission" date="2020-06" db="EMBL/GenBank/DDBJ databases">
        <title>Helianthus annuus Genome sequencing and assembly Release 2.</title>
        <authorList>
            <person name="Gouzy J."/>
            <person name="Langlade N."/>
            <person name="Munos S."/>
        </authorList>
    </citation>
    <scope>NUCLEOTIDE SEQUENCE</scope>
    <source>
        <tissue evidence="5">Leaves</tissue>
    </source>
</reference>
<dbReference type="Pfam" id="PF26557">
    <property type="entry name" value="Cullin_AB"/>
    <property type="match status" value="1"/>
</dbReference>
<evidence type="ECO:0000256" key="3">
    <source>
        <dbReference type="PROSITE-ProRule" id="PRU00330"/>
    </source>
</evidence>
<evidence type="ECO:0000313" key="6">
    <source>
        <dbReference type="Proteomes" id="UP000215914"/>
    </source>
</evidence>
<dbReference type="Gene3D" id="3.30.230.130">
    <property type="entry name" value="Cullin, Chain C, Domain 2"/>
    <property type="match status" value="1"/>
</dbReference>
<sequence>MCVLMLFNSVDRLSYREIEQATEIPILNLKQCLQSLACIEGKNVLRKEPVSKDIGEDNVFFFNDKFSSEFYRVKIAQMEPELEKQEVRQGVEDRKPQIDAAIVRIMKVRRALDHDNIVVEVTKQLQSRFLSDPVVIKQRVEVLIKREFLELDKDDQKLYRYVP</sequence>
<dbReference type="Pfam" id="PF10557">
    <property type="entry name" value="Cullin_Nedd8"/>
    <property type="match status" value="1"/>
</dbReference>
<keyword evidence="1" id="KW-1017">Isopeptide bond</keyword>
<gene>
    <name evidence="5" type="ORF">HanXRQr2_Chr14g0628681</name>
</gene>
<evidence type="ECO:0000259" key="4">
    <source>
        <dbReference type="PROSITE" id="PS50069"/>
    </source>
</evidence>
<dbReference type="SMART" id="SM00884">
    <property type="entry name" value="Cullin_Nedd8"/>
    <property type="match status" value="1"/>
</dbReference>
<dbReference type="Gramene" id="mRNA:HanXRQr2_Chr14g0628681">
    <property type="protein sequence ID" value="CDS:HanXRQr2_Chr14g0628681.1"/>
    <property type="gene ID" value="HanXRQr2_Chr14g0628681"/>
</dbReference>
<dbReference type="GO" id="GO:0031625">
    <property type="term" value="F:ubiquitin protein ligase binding"/>
    <property type="evidence" value="ECO:0007669"/>
    <property type="project" value="InterPro"/>
</dbReference>
<evidence type="ECO:0000313" key="5">
    <source>
        <dbReference type="EMBL" id="KAF5767776.1"/>
    </source>
</evidence>
<dbReference type="PROSITE" id="PS50069">
    <property type="entry name" value="CULLIN_2"/>
    <property type="match status" value="1"/>
</dbReference>
<keyword evidence="2" id="KW-0832">Ubl conjugation</keyword>
<comment type="caution">
    <text evidence="5">The sequence shown here is derived from an EMBL/GenBank/DDBJ whole genome shotgun (WGS) entry which is preliminary data.</text>
</comment>
<evidence type="ECO:0000256" key="1">
    <source>
        <dbReference type="ARBA" id="ARBA00022499"/>
    </source>
</evidence>
<accession>A0A9K3E6H2</accession>
<evidence type="ECO:0000256" key="2">
    <source>
        <dbReference type="ARBA" id="ARBA00022843"/>
    </source>
</evidence>
<protein>
    <submittedName>
        <fullName evidence="5">Cullin protein, neddylation</fullName>
    </submittedName>
</protein>
<dbReference type="InterPro" id="IPR036390">
    <property type="entry name" value="WH_DNA-bd_sf"/>
</dbReference>